<evidence type="ECO:0000313" key="3">
    <source>
        <dbReference type="Proteomes" id="UP000704176"/>
    </source>
</evidence>
<comment type="caution">
    <text evidence="2">The sequence shown here is derived from an EMBL/GenBank/DDBJ whole genome shotgun (WGS) entry which is preliminary data.</text>
</comment>
<dbReference type="Proteomes" id="UP000704176">
    <property type="component" value="Unassembled WGS sequence"/>
</dbReference>
<dbReference type="InterPro" id="IPR016181">
    <property type="entry name" value="Acyl_CoA_acyltransferase"/>
</dbReference>
<dbReference type="RefSeq" id="WP_224312701.1">
    <property type="nucleotide sequence ID" value="NZ_JAIRBM010000005.1"/>
</dbReference>
<evidence type="ECO:0000313" key="2">
    <source>
        <dbReference type="EMBL" id="MBZ6076377.1"/>
    </source>
</evidence>
<dbReference type="Pfam" id="PF00583">
    <property type="entry name" value="Acetyltransf_1"/>
    <property type="match status" value="1"/>
</dbReference>
<keyword evidence="3" id="KW-1185">Reference proteome</keyword>
<feature type="domain" description="N-acetyltransferase" evidence="1">
    <location>
        <begin position="5"/>
        <end position="167"/>
    </location>
</feature>
<dbReference type="EMBL" id="JAIRBM010000005">
    <property type="protein sequence ID" value="MBZ6076377.1"/>
    <property type="molecule type" value="Genomic_DNA"/>
</dbReference>
<dbReference type="CDD" id="cd04301">
    <property type="entry name" value="NAT_SF"/>
    <property type="match status" value="1"/>
</dbReference>
<sequence>MPQPGFWRPMTAEDLPVVKALADRIHVDHPEDMQVFVERLALHRAGCHVLEEDKRLIGYTLSHPWRFGNPPALNTPLGSIPADATTYYVHDVALLPESRGKGYAADIVARLTQHAIERGFDNLSLVAVNGSRGFWGRFGFQEAMTEALRRKLASYGGDALLMRKNMVASDM</sequence>
<dbReference type="Gene3D" id="3.40.630.30">
    <property type="match status" value="1"/>
</dbReference>
<dbReference type="PROSITE" id="PS51186">
    <property type="entry name" value="GNAT"/>
    <property type="match status" value="1"/>
</dbReference>
<protein>
    <submittedName>
        <fullName evidence="2">GNAT family N-acetyltransferase</fullName>
    </submittedName>
</protein>
<reference evidence="2 3" key="1">
    <citation type="submission" date="2021-09" db="EMBL/GenBank/DDBJ databases">
        <title>The complete genome sequence of a new microorganism.</title>
        <authorList>
            <person name="Zi Z."/>
        </authorList>
    </citation>
    <scope>NUCLEOTIDE SEQUENCE [LARGE SCALE GENOMIC DNA]</scope>
    <source>
        <strain evidence="2 3">WGZ8</strain>
    </source>
</reference>
<gene>
    <name evidence="2" type="ORF">K9B37_08755</name>
</gene>
<proteinExistence type="predicted"/>
<accession>A0ABS7VMZ9</accession>
<dbReference type="SUPFAM" id="SSF55729">
    <property type="entry name" value="Acyl-CoA N-acyltransferases (Nat)"/>
    <property type="match status" value="1"/>
</dbReference>
<dbReference type="InterPro" id="IPR000182">
    <property type="entry name" value="GNAT_dom"/>
</dbReference>
<organism evidence="2 3">
    <name type="scientific">Microvirga puerhi</name>
    <dbReference type="NCBI Taxonomy" id="2876078"/>
    <lineage>
        <taxon>Bacteria</taxon>
        <taxon>Pseudomonadati</taxon>
        <taxon>Pseudomonadota</taxon>
        <taxon>Alphaproteobacteria</taxon>
        <taxon>Hyphomicrobiales</taxon>
        <taxon>Methylobacteriaceae</taxon>
        <taxon>Microvirga</taxon>
    </lineage>
</organism>
<evidence type="ECO:0000259" key="1">
    <source>
        <dbReference type="PROSITE" id="PS51186"/>
    </source>
</evidence>
<name>A0ABS7VMZ9_9HYPH</name>